<gene>
    <name evidence="5" type="ORF">C0175_02585</name>
</gene>
<dbReference type="PANTHER" id="PTHR46959:SF2">
    <property type="entry name" value="SULFOQUINOVOSIDASE"/>
    <property type="match status" value="1"/>
</dbReference>
<dbReference type="SUPFAM" id="SSF51011">
    <property type="entry name" value="Glycosyl hydrolase domain"/>
    <property type="match status" value="1"/>
</dbReference>
<organism evidence="5 6">
    <name type="scientific">Caldisericum exile</name>
    <dbReference type="NCBI Taxonomy" id="693075"/>
    <lineage>
        <taxon>Bacteria</taxon>
        <taxon>Pseudomonadati</taxon>
        <taxon>Caldisericota/Cryosericota group</taxon>
        <taxon>Caldisericota</taxon>
        <taxon>Caldisericia</taxon>
        <taxon>Caldisericales</taxon>
        <taxon>Caldisericaceae</taxon>
        <taxon>Caldisericum</taxon>
    </lineage>
</organism>
<dbReference type="Pfam" id="PF01055">
    <property type="entry name" value="Glyco_hydro_31_2nd"/>
    <property type="match status" value="1"/>
</dbReference>
<comment type="caution">
    <text evidence="5">The sequence shown here is derived from an EMBL/GenBank/DDBJ whole genome shotgun (WGS) entry which is preliminary data.</text>
</comment>
<keyword evidence="2" id="KW-0378">Hydrolase</keyword>
<reference evidence="5 6" key="1">
    <citation type="submission" date="2018-01" db="EMBL/GenBank/DDBJ databases">
        <title>Metagenomic assembled genomes from two thermal pools in the Uzon Caldera, Kamchatka, Russia.</title>
        <authorList>
            <person name="Wilkins L."/>
            <person name="Ettinger C."/>
        </authorList>
    </citation>
    <scope>NUCLEOTIDE SEQUENCE [LARGE SCALE GENOMIC DNA]</scope>
    <source>
        <strain evidence="5">ARK-10</strain>
    </source>
</reference>
<name>A0A2J6X7K2_9BACT</name>
<dbReference type="InterPro" id="IPR052990">
    <property type="entry name" value="Sulfoquinovosidase_GH31"/>
</dbReference>
<accession>A0A2J6X7K2</accession>
<dbReference type="Gene3D" id="3.20.20.80">
    <property type="entry name" value="Glycosidases"/>
    <property type="match status" value="1"/>
</dbReference>
<dbReference type="Gene3D" id="2.60.40.1760">
    <property type="entry name" value="glycosyl hydrolase (family 31)"/>
    <property type="match status" value="1"/>
</dbReference>
<dbReference type="SUPFAM" id="SSF51445">
    <property type="entry name" value="(Trans)glycosidases"/>
    <property type="match status" value="1"/>
</dbReference>
<dbReference type="GO" id="GO:0005975">
    <property type="term" value="P:carbohydrate metabolic process"/>
    <property type="evidence" value="ECO:0007669"/>
    <property type="project" value="InterPro"/>
</dbReference>
<comment type="similarity">
    <text evidence="1 2">Belongs to the glycosyl hydrolase 31 family.</text>
</comment>
<evidence type="ECO:0000259" key="3">
    <source>
        <dbReference type="Pfam" id="PF01055"/>
    </source>
</evidence>
<dbReference type="InterPro" id="IPR013780">
    <property type="entry name" value="Glyco_hydro_b"/>
</dbReference>
<dbReference type="Proteomes" id="UP000236910">
    <property type="component" value="Unassembled WGS sequence"/>
</dbReference>
<dbReference type="NCBIfam" id="NF007746">
    <property type="entry name" value="PRK10426.1"/>
    <property type="match status" value="1"/>
</dbReference>
<dbReference type="Gene3D" id="2.60.40.1180">
    <property type="entry name" value="Golgi alpha-mannosidase II"/>
    <property type="match status" value="1"/>
</dbReference>
<sequence>MKCLKEANHLKLSLDDGTVIFDDKFFSCNSEVSIKSDHGHYKIHESRCSKESVVDDIDVESGDPLIVKLKAKSGSNKIFFSMHGFKDEHIYGGGEQYKYIDLKNKSMPIWVQEKGVGKGYDLLSFLAYMKGVRGNWYSTYFPAGIFYSSKGYAILIKNYDLMKVSFKNYNFFEVWSDELEIALFEGENIRSLIQKMISYIGQEYSELPEWAYEGVWIASQGGIKVVEDKIKAAKDKGIPVNAVWCQDWSGKKITSFGKQVYWNWQYDKQMYEELPQKIISLNSAGIKFLAYINPFLIDQSPLYIEGEEKGYFVKDRSGSVYKVYVTTFPAGLVDLTNPDAVKWYKHIIRNNMINIGISGWMADFGEYMPDDIITFSKRTGINFHNEYPVQWAKLNSDVVNESGKKDILFFMRAGFTGSTKYCPVYWAGDQSVNWSKSDGLPTIIPAGLSLGFSGVRYYHFDCGGYTSLFHVKRTEELFMRWSEIAAFSLIMRTHEGNRPYKNLQYDSNERIFNHFALMSNIHASLKAYLKYSVYSSIKENLPVMKHPFLIYQDYPENLKYQYLLGNELLVSPVIRPHAKSWNVYLPKGKWIHLWSGKLFNGGNYVNVDSPIGKPPVFIVESSSYAEEMIKNVQFVDKKFNL</sequence>
<proteinExistence type="inferred from homology"/>
<dbReference type="CDD" id="cd14752">
    <property type="entry name" value="GH31_N"/>
    <property type="match status" value="1"/>
</dbReference>
<evidence type="ECO:0000256" key="1">
    <source>
        <dbReference type="ARBA" id="ARBA00007806"/>
    </source>
</evidence>
<dbReference type="InterPro" id="IPR000322">
    <property type="entry name" value="Glyco_hydro_31_TIM"/>
</dbReference>
<dbReference type="CDD" id="cd06594">
    <property type="entry name" value="GH31_glucosidase_YihQ"/>
    <property type="match status" value="1"/>
</dbReference>
<dbReference type="AlphaFoldDB" id="A0A2J6X7K2"/>
<dbReference type="InterPro" id="IPR017853">
    <property type="entry name" value="GH"/>
</dbReference>
<keyword evidence="2" id="KW-0326">Glycosidase</keyword>
<dbReference type="PANTHER" id="PTHR46959">
    <property type="entry name" value="SULFOQUINOVOSIDASE"/>
    <property type="match status" value="1"/>
</dbReference>
<dbReference type="InterPro" id="IPR048395">
    <property type="entry name" value="Glyco_hydro_31_C"/>
</dbReference>
<dbReference type="SUPFAM" id="SSF74650">
    <property type="entry name" value="Galactose mutarotase-like"/>
    <property type="match status" value="1"/>
</dbReference>
<feature type="domain" description="Glycosyl hydrolase family 31 C-terminal" evidence="4">
    <location>
        <begin position="541"/>
        <end position="618"/>
    </location>
</feature>
<evidence type="ECO:0000313" key="6">
    <source>
        <dbReference type="Proteomes" id="UP000236910"/>
    </source>
</evidence>
<dbReference type="GO" id="GO:0004553">
    <property type="term" value="F:hydrolase activity, hydrolyzing O-glycosyl compounds"/>
    <property type="evidence" value="ECO:0007669"/>
    <property type="project" value="InterPro"/>
</dbReference>
<evidence type="ECO:0000313" key="5">
    <source>
        <dbReference type="EMBL" id="PMP83020.1"/>
    </source>
</evidence>
<dbReference type="EMBL" id="PNIX01000148">
    <property type="protein sequence ID" value="PMP83020.1"/>
    <property type="molecule type" value="Genomic_DNA"/>
</dbReference>
<protein>
    <submittedName>
        <fullName evidence="5">Alpha-glucosidase</fullName>
    </submittedName>
</protein>
<feature type="domain" description="Glycoside hydrolase family 31 TIM barrel" evidence="3">
    <location>
        <begin position="207"/>
        <end position="506"/>
    </location>
</feature>
<dbReference type="InterPro" id="IPR011013">
    <property type="entry name" value="Gal_mutarotase_sf_dom"/>
</dbReference>
<dbReference type="GO" id="GO:0030246">
    <property type="term" value="F:carbohydrate binding"/>
    <property type="evidence" value="ECO:0007669"/>
    <property type="project" value="InterPro"/>
</dbReference>
<dbReference type="Pfam" id="PF21365">
    <property type="entry name" value="Glyco_hydro_31_3rd"/>
    <property type="match status" value="1"/>
</dbReference>
<evidence type="ECO:0000259" key="4">
    <source>
        <dbReference type="Pfam" id="PF21365"/>
    </source>
</evidence>
<evidence type="ECO:0000256" key="2">
    <source>
        <dbReference type="RuleBase" id="RU361185"/>
    </source>
</evidence>
<dbReference type="InterPro" id="IPR044112">
    <property type="entry name" value="YihQ_TIM-like"/>
</dbReference>